<keyword evidence="2" id="KW-0378">Hydrolase</keyword>
<name>A0A382VMQ3_9ZZZZ</name>
<dbReference type="PANTHER" id="PTHR42693:SF53">
    <property type="entry name" value="ENDO-4-O-SULFATASE"/>
    <property type="match status" value="1"/>
</dbReference>
<evidence type="ECO:0000313" key="4">
    <source>
        <dbReference type="EMBL" id="SVD47839.1"/>
    </source>
</evidence>
<evidence type="ECO:0000256" key="2">
    <source>
        <dbReference type="ARBA" id="ARBA00022801"/>
    </source>
</evidence>
<organism evidence="4">
    <name type="scientific">marine metagenome</name>
    <dbReference type="NCBI Taxonomy" id="408172"/>
    <lineage>
        <taxon>unclassified sequences</taxon>
        <taxon>metagenomes</taxon>
        <taxon>ecological metagenomes</taxon>
    </lineage>
</organism>
<evidence type="ECO:0000259" key="3">
    <source>
        <dbReference type="Pfam" id="PF16347"/>
    </source>
</evidence>
<dbReference type="Gene3D" id="3.30.1120.10">
    <property type="match status" value="1"/>
</dbReference>
<dbReference type="Pfam" id="PF16347">
    <property type="entry name" value="SGSH_C"/>
    <property type="match status" value="1"/>
</dbReference>
<feature type="domain" description="N-sulphoglucosamine sulphohydrolase C-terminal" evidence="3">
    <location>
        <begin position="3"/>
        <end position="106"/>
    </location>
</feature>
<dbReference type="SUPFAM" id="SSF53649">
    <property type="entry name" value="Alkaline phosphatase-like"/>
    <property type="match status" value="1"/>
</dbReference>
<sequence length="136" mass="15817">DMIKANTMTNQVGHIIDLLPTVLDIVDKSYPKTRNRISILPVEGLSLLPIFQGKQRAGHQTLYWHFSNNHAVQQAKWKLVWDKSFKQWELYDLIADRTESHNLAASYPDRVKQMQMLYQTWAILTDVEAPIPTRSK</sequence>
<protein>
    <recommendedName>
        <fullName evidence="3">N-sulphoglucosamine sulphohydrolase C-terminal domain-containing protein</fullName>
    </recommendedName>
</protein>
<dbReference type="InterPro" id="IPR017850">
    <property type="entry name" value="Alkaline_phosphatase_core_sf"/>
</dbReference>
<dbReference type="InterPro" id="IPR050738">
    <property type="entry name" value="Sulfatase"/>
</dbReference>
<reference evidence="4" key="1">
    <citation type="submission" date="2018-05" db="EMBL/GenBank/DDBJ databases">
        <authorList>
            <person name="Lanie J.A."/>
            <person name="Ng W.-L."/>
            <person name="Kazmierczak K.M."/>
            <person name="Andrzejewski T.M."/>
            <person name="Davidsen T.M."/>
            <person name="Wayne K.J."/>
            <person name="Tettelin H."/>
            <person name="Glass J.I."/>
            <person name="Rusch D."/>
            <person name="Podicherti R."/>
            <person name="Tsui H.-C.T."/>
            <person name="Winkler M.E."/>
        </authorList>
    </citation>
    <scope>NUCLEOTIDE SEQUENCE</scope>
</reference>
<proteinExistence type="inferred from homology"/>
<dbReference type="InterPro" id="IPR032506">
    <property type="entry name" value="SGSH_C"/>
</dbReference>
<dbReference type="EMBL" id="UINC01153237">
    <property type="protein sequence ID" value="SVD47839.1"/>
    <property type="molecule type" value="Genomic_DNA"/>
</dbReference>
<dbReference type="PANTHER" id="PTHR42693">
    <property type="entry name" value="ARYLSULFATASE FAMILY MEMBER"/>
    <property type="match status" value="1"/>
</dbReference>
<dbReference type="GO" id="GO:0004065">
    <property type="term" value="F:arylsulfatase activity"/>
    <property type="evidence" value="ECO:0007669"/>
    <property type="project" value="TreeGrafter"/>
</dbReference>
<dbReference type="AlphaFoldDB" id="A0A382VMQ3"/>
<accession>A0A382VMQ3</accession>
<feature type="non-terminal residue" evidence="4">
    <location>
        <position position="1"/>
    </location>
</feature>
<dbReference type="Gene3D" id="3.40.720.10">
    <property type="entry name" value="Alkaline Phosphatase, subunit A"/>
    <property type="match status" value="1"/>
</dbReference>
<gene>
    <name evidence="4" type="ORF">METZ01_LOCUS400693</name>
</gene>
<evidence type="ECO:0000256" key="1">
    <source>
        <dbReference type="ARBA" id="ARBA00008779"/>
    </source>
</evidence>
<comment type="similarity">
    <text evidence="1">Belongs to the sulfatase family.</text>
</comment>